<dbReference type="AlphaFoldDB" id="A2EIP7"/>
<evidence type="ECO:0000313" key="4">
    <source>
        <dbReference type="Proteomes" id="UP000001542"/>
    </source>
</evidence>
<dbReference type="Proteomes" id="UP000001542">
    <property type="component" value="Unassembled WGS sequence"/>
</dbReference>
<dbReference type="PROSITE" id="PS50297">
    <property type="entry name" value="ANK_REP_REGION"/>
    <property type="match status" value="6"/>
</dbReference>
<feature type="repeat" description="ANK" evidence="1">
    <location>
        <begin position="409"/>
        <end position="441"/>
    </location>
</feature>
<dbReference type="InterPro" id="IPR020683">
    <property type="entry name" value="DUF3447"/>
</dbReference>
<organism evidence="3 4">
    <name type="scientific">Trichomonas vaginalis (strain ATCC PRA-98 / G3)</name>
    <dbReference type="NCBI Taxonomy" id="412133"/>
    <lineage>
        <taxon>Eukaryota</taxon>
        <taxon>Metamonada</taxon>
        <taxon>Parabasalia</taxon>
        <taxon>Trichomonadida</taxon>
        <taxon>Trichomonadidae</taxon>
        <taxon>Trichomonas</taxon>
    </lineage>
</organism>
<dbReference type="InterPro" id="IPR036770">
    <property type="entry name" value="Ankyrin_rpt-contain_sf"/>
</dbReference>
<feature type="repeat" description="ANK" evidence="1">
    <location>
        <begin position="310"/>
        <end position="342"/>
    </location>
</feature>
<dbReference type="PANTHER" id="PTHR24182">
    <property type="entry name" value="ANKYRIN REPEAT AND SOCS BOX CONTAINING 4"/>
    <property type="match status" value="1"/>
</dbReference>
<dbReference type="InterPro" id="IPR002110">
    <property type="entry name" value="Ankyrin_rpt"/>
</dbReference>
<dbReference type="eggNOG" id="KOG0510">
    <property type="taxonomic scope" value="Eukaryota"/>
</dbReference>
<name>A2EIP7_TRIV3</name>
<dbReference type="VEuPathDB" id="TrichDB:TVAGG3_0959960"/>
<sequence length="504" mass="58511">MYDPIIKQHGYLEFRSIYANYIDLYNALYQLKTENEEELNLFYNMIKSNLINSKKYDPQNIIGDILNIVPYNYLYSKSYLKLAKLISDEYHVKEVRGIKIISNYIFYKEYGIKLDITDDFEILDLKNTDIHDENTIYRAIMHDDKEGFISFIERDEFDEDQKLESEIYLDPITFSLLELCCYHGAVHCFKLLRTKFDSEITQACLQFSFLGRNQEIISECLKYQKPDHECMKYAIISHNIDFVTFLMNEYNLDISLYYCGLYNNLESFLIYLDQTNDIHKCFVYSAMFNIPSLCKYFIFLGANINDKVDTEKTALHFAGLKNNKEIVELLLSHGANVNVKDMYGETVLNIATRKNSKEIVELLLSHGANINEKYGYGETVLHRAVYNNCKETIELLLSHGANINEKECHGLTALHNATMTKNKEMVELLLSHRPNINEKDKTGDTALHFAAARDFKEIAEILLSNGAYIKEKNYRGKTALDYAEENNSKETRKLLLSLGANINS</sequence>
<evidence type="ECO:0000313" key="3">
    <source>
        <dbReference type="EMBL" id="EAY07474.1"/>
    </source>
</evidence>
<dbReference type="VEuPathDB" id="TrichDB:TVAG_499620"/>
<dbReference type="STRING" id="5722.A2EIP7"/>
<dbReference type="SMR" id="A2EIP7"/>
<dbReference type="RefSeq" id="XP_001319697.1">
    <property type="nucleotide sequence ID" value="XM_001319662.1"/>
</dbReference>
<reference evidence="3" key="2">
    <citation type="journal article" date="2007" name="Science">
        <title>Draft genome sequence of the sexually transmitted pathogen Trichomonas vaginalis.</title>
        <authorList>
            <person name="Carlton J.M."/>
            <person name="Hirt R.P."/>
            <person name="Silva J.C."/>
            <person name="Delcher A.L."/>
            <person name="Schatz M."/>
            <person name="Zhao Q."/>
            <person name="Wortman J.R."/>
            <person name="Bidwell S.L."/>
            <person name="Alsmark U.C.M."/>
            <person name="Besteiro S."/>
            <person name="Sicheritz-Ponten T."/>
            <person name="Noel C.J."/>
            <person name="Dacks J.B."/>
            <person name="Foster P.G."/>
            <person name="Simillion C."/>
            <person name="Van de Peer Y."/>
            <person name="Miranda-Saavedra D."/>
            <person name="Barton G.J."/>
            <person name="Westrop G.D."/>
            <person name="Mueller S."/>
            <person name="Dessi D."/>
            <person name="Fiori P.L."/>
            <person name="Ren Q."/>
            <person name="Paulsen I."/>
            <person name="Zhang H."/>
            <person name="Bastida-Corcuera F.D."/>
            <person name="Simoes-Barbosa A."/>
            <person name="Brown M.T."/>
            <person name="Hayes R.D."/>
            <person name="Mukherjee M."/>
            <person name="Okumura C.Y."/>
            <person name="Schneider R."/>
            <person name="Smith A.J."/>
            <person name="Vanacova S."/>
            <person name="Villalvazo M."/>
            <person name="Haas B.J."/>
            <person name="Pertea M."/>
            <person name="Feldblyum T.V."/>
            <person name="Utterback T.R."/>
            <person name="Shu C.L."/>
            <person name="Osoegawa K."/>
            <person name="de Jong P.J."/>
            <person name="Hrdy I."/>
            <person name="Horvathova L."/>
            <person name="Zubacova Z."/>
            <person name="Dolezal P."/>
            <person name="Malik S.B."/>
            <person name="Logsdon J.M. Jr."/>
            <person name="Henze K."/>
            <person name="Gupta A."/>
            <person name="Wang C.C."/>
            <person name="Dunne R.L."/>
            <person name="Upcroft J.A."/>
            <person name="Upcroft P."/>
            <person name="White O."/>
            <person name="Salzberg S.L."/>
            <person name="Tang P."/>
            <person name="Chiu C.-H."/>
            <person name="Lee Y.-S."/>
            <person name="Embley T.M."/>
            <person name="Coombs G.H."/>
            <person name="Mottram J.C."/>
            <person name="Tachezy J."/>
            <person name="Fraser-Liggett C.M."/>
            <person name="Johnson P.J."/>
        </authorList>
    </citation>
    <scope>NUCLEOTIDE SEQUENCE [LARGE SCALE GENOMIC DNA]</scope>
    <source>
        <strain evidence="3">G3</strain>
    </source>
</reference>
<evidence type="ECO:0000256" key="1">
    <source>
        <dbReference type="PROSITE-ProRule" id="PRU00023"/>
    </source>
</evidence>
<dbReference type="Pfam" id="PF00023">
    <property type="entry name" value="Ank"/>
    <property type="match status" value="1"/>
</dbReference>
<gene>
    <name evidence="3" type="ORF">TVAG_499620</name>
</gene>
<dbReference type="EMBL" id="DS113399">
    <property type="protein sequence ID" value="EAY07474.1"/>
    <property type="molecule type" value="Genomic_DNA"/>
</dbReference>
<feature type="repeat" description="ANK" evidence="1">
    <location>
        <begin position="442"/>
        <end position="474"/>
    </location>
</feature>
<dbReference type="PRINTS" id="PR01415">
    <property type="entry name" value="ANKYRIN"/>
</dbReference>
<dbReference type="PROSITE" id="PS50088">
    <property type="entry name" value="ANK_REPEAT"/>
    <property type="match status" value="6"/>
</dbReference>
<dbReference type="SMART" id="SM00248">
    <property type="entry name" value="ANK"/>
    <property type="match status" value="9"/>
</dbReference>
<accession>A2EIP7</accession>
<feature type="repeat" description="ANK" evidence="1">
    <location>
        <begin position="343"/>
        <end position="375"/>
    </location>
</feature>
<dbReference type="SUPFAM" id="SSF48403">
    <property type="entry name" value="Ankyrin repeat"/>
    <property type="match status" value="1"/>
</dbReference>
<dbReference type="InParanoid" id="A2EIP7"/>
<dbReference type="Gene3D" id="1.25.40.20">
    <property type="entry name" value="Ankyrin repeat-containing domain"/>
    <property type="match status" value="1"/>
</dbReference>
<keyword evidence="1" id="KW-0040">ANK repeat</keyword>
<proteinExistence type="predicted"/>
<evidence type="ECO:0000259" key="2">
    <source>
        <dbReference type="Pfam" id="PF11929"/>
    </source>
</evidence>
<feature type="domain" description="DUF3447" evidence="2">
    <location>
        <begin position="196"/>
        <end position="271"/>
    </location>
</feature>
<dbReference type="PANTHER" id="PTHR24182:SF13">
    <property type="entry name" value="LD18443P"/>
    <property type="match status" value="1"/>
</dbReference>
<protein>
    <submittedName>
        <fullName evidence="3">Ankyrin repeat protein, putative</fullName>
    </submittedName>
</protein>
<reference evidence="3" key="1">
    <citation type="submission" date="2006-10" db="EMBL/GenBank/DDBJ databases">
        <authorList>
            <person name="Amadeo P."/>
            <person name="Zhao Q."/>
            <person name="Wortman J."/>
            <person name="Fraser-Liggett C."/>
            <person name="Carlton J."/>
        </authorList>
    </citation>
    <scope>NUCLEOTIDE SEQUENCE</scope>
    <source>
        <strain evidence="3">G3</strain>
    </source>
</reference>
<dbReference type="KEGG" id="tva:4765367"/>
<feature type="repeat" description="ANK" evidence="1">
    <location>
        <begin position="376"/>
        <end position="408"/>
    </location>
</feature>
<dbReference type="Pfam" id="PF11929">
    <property type="entry name" value="DUF3447"/>
    <property type="match status" value="1"/>
</dbReference>
<dbReference type="Pfam" id="PF12796">
    <property type="entry name" value="Ank_2"/>
    <property type="match status" value="2"/>
</dbReference>
<feature type="repeat" description="ANK" evidence="1">
    <location>
        <begin position="475"/>
        <end position="504"/>
    </location>
</feature>
<keyword evidence="4" id="KW-1185">Reference proteome</keyword>